<evidence type="ECO:0000256" key="1">
    <source>
        <dbReference type="SAM" id="SignalP"/>
    </source>
</evidence>
<sequence length="127" mass="13952">MRKVPIFLTLITAAMAFNAGSAEPEMGMDLMQNIEDANKSLSSNIALANKQAAGSDAKDLERMFQEVETFFEHKGDAKNAVDLARQSRELSADIVQLVATGKFDAATDKATTLSRTCRTCHTFYKKE</sequence>
<keyword evidence="1" id="KW-0732">Signal</keyword>
<dbReference type="GO" id="GO:0020037">
    <property type="term" value="F:heme binding"/>
    <property type="evidence" value="ECO:0007669"/>
    <property type="project" value="InterPro"/>
</dbReference>
<dbReference type="EMBL" id="WNLA01000002">
    <property type="protein sequence ID" value="MTW01544.1"/>
    <property type="molecule type" value="Genomic_DNA"/>
</dbReference>
<gene>
    <name evidence="2" type="ORF">GM668_05520</name>
</gene>
<dbReference type="OrthoDB" id="5704234at2"/>
<comment type="caution">
    <text evidence="2">The sequence shown here is derived from an EMBL/GenBank/DDBJ whole genome shotgun (WGS) entry which is preliminary data.</text>
</comment>
<accession>A0A6L6PWK4</accession>
<keyword evidence="3" id="KW-1185">Reference proteome</keyword>
<dbReference type="InterPro" id="IPR010980">
    <property type="entry name" value="Cyt_c/b562"/>
</dbReference>
<dbReference type="GO" id="GO:0005506">
    <property type="term" value="F:iron ion binding"/>
    <property type="evidence" value="ECO:0007669"/>
    <property type="project" value="InterPro"/>
</dbReference>
<dbReference type="Proteomes" id="UP000484015">
    <property type="component" value="Unassembled WGS sequence"/>
</dbReference>
<protein>
    <recommendedName>
        <fullName evidence="4">Cytochrome c</fullName>
    </recommendedName>
</protein>
<feature type="chain" id="PRO_5026700379" description="Cytochrome c" evidence="1">
    <location>
        <begin position="22"/>
        <end position="127"/>
    </location>
</feature>
<dbReference type="GO" id="GO:0009055">
    <property type="term" value="F:electron transfer activity"/>
    <property type="evidence" value="ECO:0007669"/>
    <property type="project" value="InterPro"/>
</dbReference>
<reference evidence="2 3" key="1">
    <citation type="submission" date="2019-11" db="EMBL/GenBank/DDBJ databases">
        <title>Type strains purchased from KCTC, JCM and DSMZ.</title>
        <authorList>
            <person name="Lu H."/>
        </authorList>
    </citation>
    <scope>NUCLEOTIDE SEQUENCE [LARGE SCALE GENOMIC DNA]</scope>
    <source>
        <strain evidence="2 3">KCTC 42409</strain>
    </source>
</reference>
<evidence type="ECO:0008006" key="4">
    <source>
        <dbReference type="Google" id="ProtNLM"/>
    </source>
</evidence>
<organism evidence="2 3">
    <name type="scientific">Pseudoduganella ginsengisoli</name>
    <dbReference type="NCBI Taxonomy" id="1462440"/>
    <lineage>
        <taxon>Bacteria</taxon>
        <taxon>Pseudomonadati</taxon>
        <taxon>Pseudomonadota</taxon>
        <taxon>Betaproteobacteria</taxon>
        <taxon>Burkholderiales</taxon>
        <taxon>Oxalobacteraceae</taxon>
        <taxon>Telluria group</taxon>
        <taxon>Pseudoduganella</taxon>
    </lineage>
</organism>
<dbReference type="AlphaFoldDB" id="A0A6L6PWK4"/>
<proteinExistence type="predicted"/>
<feature type="signal peptide" evidence="1">
    <location>
        <begin position="1"/>
        <end position="21"/>
    </location>
</feature>
<dbReference type="GO" id="GO:0022900">
    <property type="term" value="P:electron transport chain"/>
    <property type="evidence" value="ECO:0007669"/>
    <property type="project" value="InterPro"/>
</dbReference>
<name>A0A6L6PWK4_9BURK</name>
<evidence type="ECO:0000313" key="2">
    <source>
        <dbReference type="EMBL" id="MTW01544.1"/>
    </source>
</evidence>
<dbReference type="RefSeq" id="WP_155437940.1">
    <property type="nucleotide sequence ID" value="NZ_WNLA01000002.1"/>
</dbReference>
<evidence type="ECO:0000313" key="3">
    <source>
        <dbReference type="Proteomes" id="UP000484015"/>
    </source>
</evidence>
<dbReference type="SUPFAM" id="SSF47175">
    <property type="entry name" value="Cytochromes"/>
    <property type="match status" value="1"/>
</dbReference>